<gene>
    <name evidence="8" type="ORF">NEZAVI_LOCUS6355</name>
</gene>
<evidence type="ECO:0000313" key="9">
    <source>
        <dbReference type="Proteomes" id="UP001152798"/>
    </source>
</evidence>
<comment type="subcellular location">
    <subcellularLocation>
        <location evidence="1">Membrane</location>
        <topology evidence="1">Single-pass type II membrane protein</topology>
    </subcellularLocation>
</comment>
<dbReference type="PROSITE" id="PS51257">
    <property type="entry name" value="PROKAR_LIPOPROTEIN"/>
    <property type="match status" value="1"/>
</dbReference>
<dbReference type="GO" id="GO:0030007">
    <property type="term" value="P:intracellular potassium ion homeostasis"/>
    <property type="evidence" value="ECO:0007669"/>
    <property type="project" value="TreeGrafter"/>
</dbReference>
<keyword evidence="5" id="KW-1133">Transmembrane helix</keyword>
<dbReference type="OrthoDB" id="5912413at2759"/>
<dbReference type="InterPro" id="IPR038702">
    <property type="entry name" value="Na/K_ATPase_sub_beta_sf"/>
</dbReference>
<keyword evidence="7" id="KW-0732">Signal</keyword>
<dbReference type="PANTHER" id="PTHR11523:SF28">
    <property type="entry name" value="NA_K-ATPASE BETA SUBUNIT ISOFORM 4-RELATED"/>
    <property type="match status" value="1"/>
</dbReference>
<feature type="signal peptide" evidence="7">
    <location>
        <begin position="1"/>
        <end position="17"/>
    </location>
</feature>
<dbReference type="Gene3D" id="2.60.40.1660">
    <property type="entry name" value="Na, k-atpase alpha subunit"/>
    <property type="match status" value="1"/>
</dbReference>
<evidence type="ECO:0000313" key="8">
    <source>
        <dbReference type="EMBL" id="CAH1396251.1"/>
    </source>
</evidence>
<evidence type="ECO:0000256" key="6">
    <source>
        <dbReference type="ARBA" id="ARBA00023136"/>
    </source>
</evidence>
<organism evidence="8 9">
    <name type="scientific">Nezara viridula</name>
    <name type="common">Southern green stink bug</name>
    <name type="synonym">Cimex viridulus</name>
    <dbReference type="NCBI Taxonomy" id="85310"/>
    <lineage>
        <taxon>Eukaryota</taxon>
        <taxon>Metazoa</taxon>
        <taxon>Ecdysozoa</taxon>
        <taxon>Arthropoda</taxon>
        <taxon>Hexapoda</taxon>
        <taxon>Insecta</taxon>
        <taxon>Pterygota</taxon>
        <taxon>Neoptera</taxon>
        <taxon>Paraneoptera</taxon>
        <taxon>Hemiptera</taxon>
        <taxon>Heteroptera</taxon>
        <taxon>Panheteroptera</taxon>
        <taxon>Pentatomomorpha</taxon>
        <taxon>Pentatomoidea</taxon>
        <taxon>Pentatomidae</taxon>
        <taxon>Pentatominae</taxon>
        <taxon>Nezara</taxon>
    </lineage>
</organism>
<evidence type="ECO:0000256" key="4">
    <source>
        <dbReference type="ARBA" id="ARBA00022968"/>
    </source>
</evidence>
<accession>A0A9P0MM61</accession>
<comment type="similarity">
    <text evidence="2">Belongs to the X(+)/potassium ATPases subunit beta family.</text>
</comment>
<dbReference type="InterPro" id="IPR000402">
    <property type="entry name" value="Na/K_ATPase_sub_beta"/>
</dbReference>
<keyword evidence="6" id="KW-0472">Membrane</keyword>
<feature type="chain" id="PRO_5040346231" evidence="7">
    <location>
        <begin position="18"/>
        <end position="242"/>
    </location>
</feature>
<evidence type="ECO:0000256" key="7">
    <source>
        <dbReference type="SAM" id="SignalP"/>
    </source>
</evidence>
<dbReference type="GO" id="GO:1990573">
    <property type="term" value="P:potassium ion import across plasma membrane"/>
    <property type="evidence" value="ECO:0007669"/>
    <property type="project" value="TreeGrafter"/>
</dbReference>
<keyword evidence="9" id="KW-1185">Reference proteome</keyword>
<evidence type="ECO:0000256" key="2">
    <source>
        <dbReference type="ARBA" id="ARBA00005876"/>
    </source>
</evidence>
<evidence type="ECO:0000256" key="5">
    <source>
        <dbReference type="ARBA" id="ARBA00022989"/>
    </source>
</evidence>
<dbReference type="EMBL" id="OV725079">
    <property type="protein sequence ID" value="CAH1396251.1"/>
    <property type="molecule type" value="Genomic_DNA"/>
</dbReference>
<sequence length="242" mass="27219">MRCSLAIYLSLLAFSCANQIKLKIHPTPDDPQSSLVWYNQSTSDKWSQKLDNFLEVYRTPLLTEGREETLVSCSYEKYPSSNSVCNIRPEDFKPCTASNFFGYKKGSPCIFIELENVLGWKPRYFSSMKSLPKGMPQALKDQIDDLTANVKMWETIWVACEGLTPADKEFIGSTVAIPQPGFPGYFFPYIGQKGYLNPIIAVQLERPQVGVIINIVCKAWAPGIVHNANKPLGMAMVELLFD</sequence>
<dbReference type="AlphaFoldDB" id="A0A9P0MM61"/>
<reference evidence="8" key="1">
    <citation type="submission" date="2022-01" db="EMBL/GenBank/DDBJ databases">
        <authorList>
            <person name="King R."/>
        </authorList>
    </citation>
    <scope>NUCLEOTIDE SEQUENCE</scope>
</reference>
<keyword evidence="4" id="KW-0735">Signal-anchor</keyword>
<dbReference type="GO" id="GO:0036376">
    <property type="term" value="P:sodium ion export across plasma membrane"/>
    <property type="evidence" value="ECO:0007669"/>
    <property type="project" value="TreeGrafter"/>
</dbReference>
<protein>
    <submittedName>
        <fullName evidence="8">Uncharacterized protein</fullName>
    </submittedName>
</protein>
<dbReference type="GO" id="GO:0006883">
    <property type="term" value="P:intracellular sodium ion homeostasis"/>
    <property type="evidence" value="ECO:0007669"/>
    <property type="project" value="TreeGrafter"/>
</dbReference>
<evidence type="ECO:0000256" key="3">
    <source>
        <dbReference type="ARBA" id="ARBA00022692"/>
    </source>
</evidence>
<dbReference type="PANTHER" id="PTHR11523">
    <property type="entry name" value="SODIUM/POTASSIUM-DEPENDENT ATPASE BETA SUBUNIT"/>
    <property type="match status" value="1"/>
</dbReference>
<dbReference type="GO" id="GO:0001671">
    <property type="term" value="F:ATPase activator activity"/>
    <property type="evidence" value="ECO:0007669"/>
    <property type="project" value="TreeGrafter"/>
</dbReference>
<evidence type="ECO:0000256" key="1">
    <source>
        <dbReference type="ARBA" id="ARBA00004606"/>
    </source>
</evidence>
<dbReference type="Proteomes" id="UP001152798">
    <property type="component" value="Chromosome 3"/>
</dbReference>
<proteinExistence type="inferred from homology"/>
<dbReference type="Pfam" id="PF00287">
    <property type="entry name" value="Na_K-ATPase"/>
    <property type="match status" value="1"/>
</dbReference>
<keyword evidence="3" id="KW-0812">Transmembrane</keyword>
<name>A0A9P0MM61_NEZVI</name>
<dbReference type="GO" id="GO:0005890">
    <property type="term" value="C:sodium:potassium-exchanging ATPase complex"/>
    <property type="evidence" value="ECO:0007669"/>
    <property type="project" value="InterPro"/>
</dbReference>